<dbReference type="GO" id="GO:0000981">
    <property type="term" value="F:DNA-binding transcription factor activity, RNA polymerase II-specific"/>
    <property type="evidence" value="ECO:0007669"/>
    <property type="project" value="InterPro"/>
</dbReference>
<name>A0A316YH63_9BASI</name>
<protein>
    <recommendedName>
        <fullName evidence="9">C2H2-type domain-containing protein</fullName>
    </recommendedName>
</protein>
<evidence type="ECO:0000256" key="8">
    <source>
        <dbReference type="SAM" id="MobiDB-lite"/>
    </source>
</evidence>
<dbReference type="Pfam" id="PF04082">
    <property type="entry name" value="Fungal_trans"/>
    <property type="match status" value="1"/>
</dbReference>
<dbReference type="EMBL" id="KZ819638">
    <property type="protein sequence ID" value="PWN88767.1"/>
    <property type="molecule type" value="Genomic_DNA"/>
</dbReference>
<dbReference type="RefSeq" id="XP_025375965.1">
    <property type="nucleotide sequence ID" value="XM_025520096.1"/>
</dbReference>
<dbReference type="AlphaFoldDB" id="A0A316YH63"/>
<dbReference type="OrthoDB" id="8117402at2759"/>
<evidence type="ECO:0000256" key="3">
    <source>
        <dbReference type="ARBA" id="ARBA00022737"/>
    </source>
</evidence>
<dbReference type="PROSITE" id="PS00028">
    <property type="entry name" value="ZINC_FINGER_C2H2_1"/>
    <property type="match status" value="2"/>
</dbReference>
<dbReference type="InterPro" id="IPR051059">
    <property type="entry name" value="VerF-like"/>
</dbReference>
<feature type="domain" description="C2H2-type" evidence="9">
    <location>
        <begin position="47"/>
        <end position="75"/>
    </location>
</feature>
<dbReference type="Proteomes" id="UP000245768">
    <property type="component" value="Unassembled WGS sequence"/>
</dbReference>
<dbReference type="FunCoup" id="A0A316YH63">
    <property type="interactions" value="3"/>
</dbReference>
<keyword evidence="4 7" id="KW-0863">Zinc-finger</keyword>
<keyword evidence="2" id="KW-0479">Metal-binding</keyword>
<dbReference type="GO" id="GO:0005634">
    <property type="term" value="C:nucleus"/>
    <property type="evidence" value="ECO:0007669"/>
    <property type="project" value="UniProtKB-SubCell"/>
</dbReference>
<dbReference type="PANTHER" id="PTHR40626:SF11">
    <property type="entry name" value="ZINC FINGER PROTEIN YPR022C"/>
    <property type="match status" value="1"/>
</dbReference>
<gene>
    <name evidence="10" type="ORF">FA10DRAFT_262066</name>
</gene>
<feature type="region of interest" description="Disordered" evidence="8">
    <location>
        <begin position="66"/>
        <end position="117"/>
    </location>
</feature>
<evidence type="ECO:0000256" key="1">
    <source>
        <dbReference type="ARBA" id="ARBA00004123"/>
    </source>
</evidence>
<keyword evidence="11" id="KW-1185">Reference proteome</keyword>
<dbReference type="InterPro" id="IPR036236">
    <property type="entry name" value="Znf_C2H2_sf"/>
</dbReference>
<comment type="subcellular location">
    <subcellularLocation>
        <location evidence="1">Nucleus</location>
    </subcellularLocation>
</comment>
<sequence>MSAAVSSNAGPSYQPFQCTVCERRFTRHENLKRHAALHTRSEDSACFTCDSCPTTFSRRDLLRRHMKKKHPGEEEPRSSVARTRPRGGRPRSDEEVRSPTTSLIGQERRLQSSTGTADFDVDIGDWEMALPDAAHLSSSMPNDTDIEQHPLAGQGASNERSSYTEHPVDDAVGFAQSLLSESSVLGGQVTATLSSRAGRDFLSSIPSGLSPKDLPYLQEDWLPSATQVARGIALYFAYVSHFFPFIHRPTFDASQAASHLILSMLCIAYQYGEDPDCDDREGSGAALSLHCFHRARILVASNEEGAEDAKQKLVMVQAYLLLEVHAMLYLCGQDSSYGLKIHPKMVGLARSGGLMQPMQTKPTATKDLDSLWREFIKAESHKRTLLAVHQLDALWYQILSMPRLLSHLEIKHDLPCPEACWTSSSAAEWAHRQLVTNQSVPTIRYSEAVRHFLSPNPDAESLPQFDPYGAINITPFLLSSVREVSGWSTMTGRLSLERFEPLKSSLDALEPYVRPRPNEDVGTHAVSVEATWEMAMIELQSWSPSHTGGIVETSLDAALATATYLSMSCGSLFDPASAKAMGPHLDWFLLYLERSITPDCEPPWVSVYAFKAFLIVWQLVRANSSGAMQAVGVDDGDVGKALVWARKVFARRSSRQLGKLFMTSLTSLEEMAG</sequence>
<dbReference type="FunFam" id="3.30.160.60:FF:000100">
    <property type="entry name" value="Zinc finger 45-like"/>
    <property type="match status" value="1"/>
</dbReference>
<dbReference type="GO" id="GO:0008270">
    <property type="term" value="F:zinc ion binding"/>
    <property type="evidence" value="ECO:0007669"/>
    <property type="project" value="UniProtKB-KW"/>
</dbReference>
<dbReference type="Gene3D" id="3.30.160.60">
    <property type="entry name" value="Classic Zinc Finger"/>
    <property type="match status" value="2"/>
</dbReference>
<evidence type="ECO:0000256" key="5">
    <source>
        <dbReference type="ARBA" id="ARBA00022833"/>
    </source>
</evidence>
<dbReference type="SUPFAM" id="SSF57667">
    <property type="entry name" value="beta-beta-alpha zinc fingers"/>
    <property type="match status" value="1"/>
</dbReference>
<reference evidence="10 11" key="1">
    <citation type="journal article" date="2018" name="Mol. Biol. Evol.">
        <title>Broad Genomic Sampling Reveals a Smut Pathogenic Ancestry of the Fungal Clade Ustilaginomycotina.</title>
        <authorList>
            <person name="Kijpornyongpan T."/>
            <person name="Mondo S.J."/>
            <person name="Barry K."/>
            <person name="Sandor L."/>
            <person name="Lee J."/>
            <person name="Lipzen A."/>
            <person name="Pangilinan J."/>
            <person name="LaButti K."/>
            <person name="Hainaut M."/>
            <person name="Henrissat B."/>
            <person name="Grigoriev I.V."/>
            <person name="Spatafora J.W."/>
            <person name="Aime M.C."/>
        </authorList>
    </citation>
    <scope>NUCLEOTIDE SEQUENCE [LARGE SCALE GENOMIC DNA]</scope>
    <source>
        <strain evidence="10 11">MCA 4198</strain>
    </source>
</reference>
<evidence type="ECO:0000259" key="9">
    <source>
        <dbReference type="PROSITE" id="PS50157"/>
    </source>
</evidence>
<evidence type="ECO:0000256" key="2">
    <source>
        <dbReference type="ARBA" id="ARBA00022723"/>
    </source>
</evidence>
<dbReference type="GO" id="GO:0006351">
    <property type="term" value="P:DNA-templated transcription"/>
    <property type="evidence" value="ECO:0007669"/>
    <property type="project" value="InterPro"/>
</dbReference>
<evidence type="ECO:0000256" key="6">
    <source>
        <dbReference type="ARBA" id="ARBA00023242"/>
    </source>
</evidence>
<dbReference type="SMART" id="SM00355">
    <property type="entry name" value="ZnF_C2H2"/>
    <property type="match status" value="2"/>
</dbReference>
<dbReference type="GO" id="GO:0000785">
    <property type="term" value="C:chromatin"/>
    <property type="evidence" value="ECO:0007669"/>
    <property type="project" value="TreeGrafter"/>
</dbReference>
<feature type="region of interest" description="Disordered" evidence="8">
    <location>
        <begin position="135"/>
        <end position="164"/>
    </location>
</feature>
<dbReference type="GeneID" id="37042012"/>
<evidence type="ECO:0000256" key="7">
    <source>
        <dbReference type="PROSITE-ProRule" id="PRU00042"/>
    </source>
</evidence>
<dbReference type="GO" id="GO:0000978">
    <property type="term" value="F:RNA polymerase II cis-regulatory region sequence-specific DNA binding"/>
    <property type="evidence" value="ECO:0007669"/>
    <property type="project" value="InterPro"/>
</dbReference>
<organism evidence="10 11">
    <name type="scientific">Acaromyces ingoldii</name>
    <dbReference type="NCBI Taxonomy" id="215250"/>
    <lineage>
        <taxon>Eukaryota</taxon>
        <taxon>Fungi</taxon>
        <taxon>Dikarya</taxon>
        <taxon>Basidiomycota</taxon>
        <taxon>Ustilaginomycotina</taxon>
        <taxon>Exobasidiomycetes</taxon>
        <taxon>Exobasidiales</taxon>
        <taxon>Cryptobasidiaceae</taxon>
        <taxon>Acaromyces</taxon>
    </lineage>
</organism>
<evidence type="ECO:0000313" key="11">
    <source>
        <dbReference type="Proteomes" id="UP000245768"/>
    </source>
</evidence>
<dbReference type="PROSITE" id="PS50157">
    <property type="entry name" value="ZINC_FINGER_C2H2_2"/>
    <property type="match status" value="2"/>
</dbReference>
<dbReference type="InterPro" id="IPR007219">
    <property type="entry name" value="XnlR_reg_dom"/>
</dbReference>
<keyword evidence="5" id="KW-0862">Zinc</keyword>
<evidence type="ECO:0000313" key="10">
    <source>
        <dbReference type="EMBL" id="PWN88767.1"/>
    </source>
</evidence>
<accession>A0A316YH63</accession>
<proteinExistence type="predicted"/>
<dbReference type="STRING" id="215250.A0A316YH63"/>
<dbReference type="InParanoid" id="A0A316YH63"/>
<evidence type="ECO:0000256" key="4">
    <source>
        <dbReference type="ARBA" id="ARBA00022771"/>
    </source>
</evidence>
<keyword evidence="6" id="KW-0539">Nucleus</keyword>
<dbReference type="InterPro" id="IPR013087">
    <property type="entry name" value="Znf_C2H2_type"/>
</dbReference>
<dbReference type="CDD" id="cd12148">
    <property type="entry name" value="fungal_TF_MHR"/>
    <property type="match status" value="1"/>
</dbReference>
<dbReference type="PANTHER" id="PTHR40626">
    <property type="entry name" value="MIP31509P"/>
    <property type="match status" value="1"/>
</dbReference>
<keyword evidence="3" id="KW-0677">Repeat</keyword>
<dbReference type="Pfam" id="PF00096">
    <property type="entry name" value="zf-C2H2"/>
    <property type="match status" value="2"/>
</dbReference>
<feature type="domain" description="C2H2-type" evidence="9">
    <location>
        <begin position="16"/>
        <end position="43"/>
    </location>
</feature>